<dbReference type="KEGG" id="lkm:EFP84_15980"/>
<dbReference type="Proteomes" id="UP000276407">
    <property type="component" value="Chromosome 1"/>
</dbReference>
<reference evidence="3 4" key="1">
    <citation type="submission" date="2017-07" db="EMBL/GenBank/DDBJ databases">
        <title>Leptospira spp. isolated from tropical soils.</title>
        <authorList>
            <person name="Thibeaux R."/>
            <person name="Iraola G."/>
            <person name="Ferres I."/>
            <person name="Bierque E."/>
            <person name="Girault D."/>
            <person name="Soupe-Gilbert M.-E."/>
            <person name="Picardeau M."/>
            <person name="Goarant C."/>
        </authorList>
    </citation>
    <scope>NUCLEOTIDE SEQUENCE [LARGE SCALE GENOMIC DNA]</scope>
    <source>
        <strain evidence="3 4">JW2-C-B1</strain>
    </source>
</reference>
<gene>
    <name evidence="3" type="ORF">CH378_04235</name>
    <name evidence="2" type="ORF">EFP84_15980</name>
</gene>
<dbReference type="Proteomes" id="UP000231919">
    <property type="component" value="Unassembled WGS sequence"/>
</dbReference>
<evidence type="ECO:0000313" key="3">
    <source>
        <dbReference type="EMBL" id="PJZ31141.1"/>
    </source>
</evidence>
<evidence type="ECO:0000313" key="2">
    <source>
        <dbReference type="EMBL" id="AYV56848.1"/>
    </source>
</evidence>
<feature type="transmembrane region" description="Helical" evidence="1">
    <location>
        <begin position="108"/>
        <end position="126"/>
    </location>
</feature>
<dbReference type="RefSeq" id="WP_010575594.1">
    <property type="nucleotide sequence ID" value="NZ_CP033614.1"/>
</dbReference>
<dbReference type="EMBL" id="NPDP01000005">
    <property type="protein sequence ID" value="PJZ31141.1"/>
    <property type="molecule type" value="Genomic_DNA"/>
</dbReference>
<keyword evidence="1" id="KW-1133">Transmembrane helix</keyword>
<protein>
    <submittedName>
        <fullName evidence="2">Uncharacterized protein</fullName>
    </submittedName>
</protein>
<dbReference type="EMBL" id="CP033614">
    <property type="protein sequence ID" value="AYV56848.1"/>
    <property type="molecule type" value="Genomic_DNA"/>
</dbReference>
<keyword evidence="1" id="KW-0472">Membrane</keyword>
<proteinExistence type="predicted"/>
<feature type="transmembrane region" description="Helical" evidence="1">
    <location>
        <begin position="38"/>
        <end position="57"/>
    </location>
</feature>
<dbReference type="AlphaFoldDB" id="A0AAD0UV83"/>
<feature type="transmembrane region" description="Helical" evidence="1">
    <location>
        <begin position="69"/>
        <end position="88"/>
    </location>
</feature>
<evidence type="ECO:0000313" key="4">
    <source>
        <dbReference type="Proteomes" id="UP000231919"/>
    </source>
</evidence>
<sequence length="127" mass="14924">MIVYTLGWFLLLVFAFINAAVRELVYKNATGEFLSHQISVFTGMIFLSIPIWAIVRFKPFENKKQAIQVGLIWILLTETFEFTMIVFGGKDSFETFWEVHSLWKGECWPLLLIWIGLAPFLFYKSFR</sequence>
<evidence type="ECO:0000313" key="5">
    <source>
        <dbReference type="Proteomes" id="UP000276407"/>
    </source>
</evidence>
<keyword evidence="4" id="KW-1185">Reference proteome</keyword>
<name>A0AAD0UV83_9LEPT</name>
<reference evidence="2 5" key="2">
    <citation type="submission" date="2018-11" db="EMBL/GenBank/DDBJ databases">
        <title>Complete genome sequence of Leptospira kmetyi isolate LS 001/16 from soil sample associated with a leptospirosis patient in Kelantan.</title>
        <authorList>
            <person name="Muhammad Yusoff F."/>
            <person name="Muhammad Yusoff S."/>
            <person name="Ahmad M.N."/>
            <person name="Yusof N.Y."/>
            <person name="Aziah I."/>
        </authorList>
    </citation>
    <scope>NUCLEOTIDE SEQUENCE [LARGE SCALE GENOMIC DNA]</scope>
    <source>
        <strain evidence="2 5">LS 001/16</strain>
    </source>
</reference>
<keyword evidence="1" id="KW-0812">Transmembrane</keyword>
<accession>A0AAD0UV83</accession>
<organism evidence="2 5">
    <name type="scientific">Leptospira kmetyi</name>
    <dbReference type="NCBI Taxonomy" id="408139"/>
    <lineage>
        <taxon>Bacteria</taxon>
        <taxon>Pseudomonadati</taxon>
        <taxon>Spirochaetota</taxon>
        <taxon>Spirochaetia</taxon>
        <taxon>Leptospirales</taxon>
        <taxon>Leptospiraceae</taxon>
        <taxon>Leptospira</taxon>
    </lineage>
</organism>
<evidence type="ECO:0000256" key="1">
    <source>
        <dbReference type="SAM" id="Phobius"/>
    </source>
</evidence>